<dbReference type="PROSITE" id="PS50200">
    <property type="entry name" value="RA"/>
    <property type="match status" value="1"/>
</dbReference>
<feature type="compositionally biased region" description="Polar residues" evidence="1">
    <location>
        <begin position="275"/>
        <end position="284"/>
    </location>
</feature>
<dbReference type="InterPro" id="IPR029071">
    <property type="entry name" value="Ubiquitin-like_domsf"/>
</dbReference>
<evidence type="ECO:0000256" key="1">
    <source>
        <dbReference type="SAM" id="MobiDB-lite"/>
    </source>
</evidence>
<name>A0A1E4SVM1_9ASCO</name>
<gene>
    <name evidence="4" type="ORF">CANARDRAFT_29782</name>
</gene>
<evidence type="ECO:0000313" key="5">
    <source>
        <dbReference type="Proteomes" id="UP000094801"/>
    </source>
</evidence>
<dbReference type="SMART" id="SM00314">
    <property type="entry name" value="RA"/>
    <property type="match status" value="1"/>
</dbReference>
<dbReference type="Pfam" id="PF07647">
    <property type="entry name" value="SAM_2"/>
    <property type="match status" value="1"/>
</dbReference>
<dbReference type="Pfam" id="PF00788">
    <property type="entry name" value="RA"/>
    <property type="match status" value="1"/>
</dbReference>
<dbReference type="SUPFAM" id="SSF47769">
    <property type="entry name" value="SAM/Pointed domain"/>
    <property type="match status" value="1"/>
</dbReference>
<dbReference type="GO" id="GO:0007165">
    <property type="term" value="P:signal transduction"/>
    <property type="evidence" value="ECO:0007669"/>
    <property type="project" value="InterPro"/>
</dbReference>
<feature type="compositionally biased region" description="Polar residues" evidence="1">
    <location>
        <begin position="226"/>
        <end position="235"/>
    </location>
</feature>
<dbReference type="Proteomes" id="UP000094801">
    <property type="component" value="Unassembled WGS sequence"/>
</dbReference>
<feature type="domain" description="SAM" evidence="2">
    <location>
        <begin position="33"/>
        <end position="97"/>
    </location>
</feature>
<feature type="compositionally biased region" description="Polar residues" evidence="1">
    <location>
        <begin position="177"/>
        <end position="208"/>
    </location>
</feature>
<dbReference type="OrthoDB" id="445896at2759"/>
<dbReference type="Gene3D" id="3.10.20.90">
    <property type="entry name" value="Phosphatidylinositol 3-kinase Catalytic Subunit, Chain A, domain 1"/>
    <property type="match status" value="1"/>
</dbReference>
<dbReference type="AlphaFoldDB" id="A0A1E4SVM1"/>
<reference evidence="5" key="1">
    <citation type="submission" date="2016-04" db="EMBL/GenBank/DDBJ databases">
        <title>Comparative genomics of biotechnologically important yeasts.</title>
        <authorList>
            <consortium name="DOE Joint Genome Institute"/>
            <person name="Riley R."/>
            <person name="Haridas S."/>
            <person name="Wolfe K.H."/>
            <person name="Lopes M.R."/>
            <person name="Hittinger C.T."/>
            <person name="Goker M."/>
            <person name="Salamov A."/>
            <person name="Wisecaver J."/>
            <person name="Long T.M."/>
            <person name="Aerts A.L."/>
            <person name="Barry K."/>
            <person name="Choi C."/>
            <person name="Clum A."/>
            <person name="Coughlan A.Y."/>
            <person name="Deshpande S."/>
            <person name="Douglass A.P."/>
            <person name="Hanson S.J."/>
            <person name="Klenk H.-P."/>
            <person name="Labutti K."/>
            <person name="Lapidus A."/>
            <person name="Lindquist E."/>
            <person name="Lipzen A."/>
            <person name="Meier-Kolthoff J.P."/>
            <person name="Ohm R.A."/>
            <person name="Otillar R.P."/>
            <person name="Pangilinan J."/>
            <person name="Peng Y."/>
            <person name="Rokas A."/>
            <person name="Rosa C.A."/>
            <person name="Scheuner C."/>
            <person name="Sibirny A.A."/>
            <person name="Slot J.C."/>
            <person name="Stielow J.B."/>
            <person name="Sun H."/>
            <person name="Kurtzman C.P."/>
            <person name="Blackwell M."/>
            <person name="Grigoriev I.V."/>
            <person name="Jeffries T.W."/>
        </authorList>
    </citation>
    <scope>NUCLEOTIDE SEQUENCE [LARGE SCALE GENOMIC DNA]</scope>
    <source>
        <strain evidence="5">NRRL YB-2248</strain>
    </source>
</reference>
<dbReference type="SMART" id="SM00454">
    <property type="entry name" value="SAM"/>
    <property type="match status" value="1"/>
</dbReference>
<organism evidence="4 5">
    <name type="scientific">[Candida] arabinofermentans NRRL YB-2248</name>
    <dbReference type="NCBI Taxonomy" id="983967"/>
    <lineage>
        <taxon>Eukaryota</taxon>
        <taxon>Fungi</taxon>
        <taxon>Dikarya</taxon>
        <taxon>Ascomycota</taxon>
        <taxon>Saccharomycotina</taxon>
        <taxon>Pichiomycetes</taxon>
        <taxon>Pichiales</taxon>
        <taxon>Pichiaceae</taxon>
        <taxon>Ogataea</taxon>
        <taxon>Ogataea/Candida clade</taxon>
    </lineage>
</organism>
<protein>
    <recommendedName>
        <fullName evidence="6">SAM domain-containing protein</fullName>
    </recommendedName>
</protein>
<dbReference type="EMBL" id="KV453862">
    <property type="protein sequence ID" value="ODV83550.1"/>
    <property type="molecule type" value="Genomic_DNA"/>
</dbReference>
<dbReference type="SUPFAM" id="SSF54236">
    <property type="entry name" value="Ubiquitin-like"/>
    <property type="match status" value="1"/>
</dbReference>
<feature type="compositionally biased region" description="Low complexity" evidence="1">
    <location>
        <begin position="209"/>
        <end position="225"/>
    </location>
</feature>
<evidence type="ECO:0008006" key="6">
    <source>
        <dbReference type="Google" id="ProtNLM"/>
    </source>
</evidence>
<sequence>MSHSDFTYKSVRPSSIVIPDSNKDIISNDILSWNNDQILLWLKNKQYSDDLIQLFKSHNITGMVLPYLNTQELKEMGISNLKTRLTLMNEISSLLLEKNLNIMKFNNDPIAMDLQSLVLSTNLISSISNAITESLLASPSTTNYSQKRITDQFNKLKEDLLPILKEIKDKKPLPTPDFNQSYQSPSISTQTSPVRLSHHQSQLQATIRPQSIQPSISSKKLSSSSTYRKSINTPPAISPVHPETAPSSSVQSSSTLNPTSAGVSGQRSPMKPMLSHSNSSMSVRQSLKASKQNSSSSIPQQSSSSPSNEPLKQLRAKTEDPCYKILQAAMKRHNLEASEWKKYALVICYGGDQERVLGYDERPVLVFRELHELGLSPSIMLRQVEENDDLGSMNHDIPGGRL</sequence>
<evidence type="ECO:0000313" key="4">
    <source>
        <dbReference type="EMBL" id="ODV83550.1"/>
    </source>
</evidence>
<dbReference type="CDD" id="cd01786">
    <property type="entry name" value="RA_STE50"/>
    <property type="match status" value="1"/>
</dbReference>
<feature type="compositionally biased region" description="Low complexity" evidence="1">
    <location>
        <begin position="242"/>
        <end position="260"/>
    </location>
</feature>
<evidence type="ECO:0000259" key="2">
    <source>
        <dbReference type="PROSITE" id="PS50105"/>
    </source>
</evidence>
<feature type="region of interest" description="Disordered" evidence="1">
    <location>
        <begin position="171"/>
        <end position="315"/>
    </location>
</feature>
<dbReference type="STRING" id="983967.A0A1E4SVM1"/>
<keyword evidence="5" id="KW-1185">Reference proteome</keyword>
<dbReference type="PROSITE" id="PS50105">
    <property type="entry name" value="SAM_DOMAIN"/>
    <property type="match status" value="1"/>
</dbReference>
<proteinExistence type="predicted"/>
<dbReference type="Gene3D" id="1.10.150.50">
    <property type="entry name" value="Transcription Factor, Ets-1"/>
    <property type="match status" value="1"/>
</dbReference>
<feature type="compositionally biased region" description="Low complexity" evidence="1">
    <location>
        <begin position="285"/>
        <end position="313"/>
    </location>
</feature>
<feature type="domain" description="Ras-associating" evidence="3">
    <location>
        <begin position="312"/>
        <end position="386"/>
    </location>
</feature>
<evidence type="ECO:0000259" key="3">
    <source>
        <dbReference type="PROSITE" id="PS50200"/>
    </source>
</evidence>
<dbReference type="InterPro" id="IPR000159">
    <property type="entry name" value="RA_dom"/>
</dbReference>
<accession>A0A1E4SVM1</accession>
<dbReference type="InterPro" id="IPR001660">
    <property type="entry name" value="SAM"/>
</dbReference>
<dbReference type="InterPro" id="IPR013761">
    <property type="entry name" value="SAM/pointed_sf"/>
</dbReference>